<dbReference type="eggNOG" id="COG2267">
    <property type="taxonomic scope" value="Bacteria"/>
</dbReference>
<sequence length="216" mass="24279">MSNIQPDDLYNQLCENASTRKKKTLALVHEVCKKQSEAEVKDFSLGTIAALMSDKGGLSEQALRNKNAEPYRLLINNWAEYSNTTTKKPKKQTTTTINDEILSQISEPTVKALVGMIMAENRKLKNENNLLKNQTCITVDMRNQKSNSLANNDVVVVSAIDDLTETEIEALKDAVSDKFFKERGWTTDEQGRVKEKGYPVYKAGYVTAIKKILDEI</sequence>
<dbReference type="RefSeq" id="WP_005331668.1">
    <property type="nucleotide sequence ID" value="NZ_AAXA02000010.1"/>
</dbReference>
<reference evidence="1 2" key="2">
    <citation type="submission" date="2007-10" db="EMBL/GenBank/DDBJ databases">
        <authorList>
            <person name="Fulton L."/>
            <person name="Clifton S."/>
            <person name="Fulton B."/>
            <person name="Xu J."/>
            <person name="Minx P."/>
            <person name="Pepin K.H."/>
            <person name="Johnson M."/>
            <person name="Thiruvilangam P."/>
            <person name="Bhonagiri V."/>
            <person name="Nash W.E."/>
            <person name="Wang C."/>
            <person name="Mardis E.R."/>
            <person name="Wilson R.K."/>
        </authorList>
    </citation>
    <scope>NUCLEOTIDE SEQUENCE [LARGE SCALE GENOMIC DNA]</scope>
    <source>
        <strain evidence="1 2">ATCC 27755</strain>
    </source>
</reference>
<dbReference type="STRING" id="411461.DORFOR_00914"/>
<organism evidence="1 2">
    <name type="scientific">Dorea formicigenerans ATCC 27755</name>
    <dbReference type="NCBI Taxonomy" id="411461"/>
    <lineage>
        <taxon>Bacteria</taxon>
        <taxon>Bacillati</taxon>
        <taxon>Bacillota</taxon>
        <taxon>Clostridia</taxon>
        <taxon>Lachnospirales</taxon>
        <taxon>Lachnospiraceae</taxon>
        <taxon>Dorea</taxon>
    </lineage>
</organism>
<dbReference type="InterPro" id="IPR048061">
    <property type="entry name" value="GmtX-like"/>
</dbReference>
<name>B0G3T7_9FIRM</name>
<dbReference type="PaxDb" id="411461-DORFOR_00914"/>
<dbReference type="AlphaFoldDB" id="B0G3T7"/>
<proteinExistence type="predicted"/>
<dbReference type="GeneID" id="92863985"/>
<reference evidence="1 2" key="1">
    <citation type="submission" date="2007-10" db="EMBL/GenBank/DDBJ databases">
        <title>Draft genome sequence of Dorea formicigenerans(ATCC 27755).</title>
        <authorList>
            <person name="Sudarsanam P."/>
            <person name="Ley R."/>
            <person name="Guruge J."/>
            <person name="Turnbaugh P.J."/>
            <person name="Mahowald M."/>
            <person name="Liep D."/>
            <person name="Gordon J."/>
        </authorList>
    </citation>
    <scope>NUCLEOTIDE SEQUENCE [LARGE SCALE GENOMIC DNA]</scope>
    <source>
        <strain evidence="1 2">ATCC 27755</strain>
    </source>
</reference>
<evidence type="ECO:0000313" key="1">
    <source>
        <dbReference type="EMBL" id="EDR47831.1"/>
    </source>
</evidence>
<gene>
    <name evidence="1" type="ORF">DORFOR_00914</name>
</gene>
<dbReference type="EMBL" id="AAXA02000010">
    <property type="protein sequence ID" value="EDR47831.1"/>
    <property type="molecule type" value="Genomic_DNA"/>
</dbReference>
<protein>
    <submittedName>
        <fullName evidence="1">Uncharacterized protein</fullName>
    </submittedName>
</protein>
<accession>B0G3T7</accession>
<comment type="caution">
    <text evidence="1">The sequence shown here is derived from an EMBL/GenBank/DDBJ whole genome shotgun (WGS) entry which is preliminary data.</text>
</comment>
<dbReference type="Proteomes" id="UP000005359">
    <property type="component" value="Unassembled WGS sequence"/>
</dbReference>
<evidence type="ECO:0000313" key="2">
    <source>
        <dbReference type="Proteomes" id="UP000005359"/>
    </source>
</evidence>
<dbReference type="NCBIfam" id="NF040692">
    <property type="entry name" value="recomb_assoc"/>
    <property type="match status" value="1"/>
</dbReference>